<dbReference type="Proteomes" id="UP000317036">
    <property type="component" value="Unassembled WGS sequence"/>
</dbReference>
<evidence type="ECO:0000313" key="1">
    <source>
        <dbReference type="EMBL" id="TVY08170.1"/>
    </source>
</evidence>
<dbReference type="EMBL" id="VNJI01000026">
    <property type="protein sequence ID" value="TVY08170.1"/>
    <property type="molecule type" value="Genomic_DNA"/>
</dbReference>
<organism evidence="1 2">
    <name type="scientific">Paenibacillus cremeus</name>
    <dbReference type="NCBI Taxonomy" id="2163881"/>
    <lineage>
        <taxon>Bacteria</taxon>
        <taxon>Bacillati</taxon>
        <taxon>Bacillota</taxon>
        <taxon>Bacilli</taxon>
        <taxon>Bacillales</taxon>
        <taxon>Paenibacillaceae</taxon>
        <taxon>Paenibacillus</taxon>
    </lineage>
</organism>
<protein>
    <submittedName>
        <fullName evidence="1">Uncharacterized protein</fullName>
    </submittedName>
</protein>
<dbReference type="AlphaFoldDB" id="A0A559K7Q3"/>
<sequence>MRVNTKPSSPFFLPASLKRQKRQVRQIHQTRSRTITPVRRTAKRFPTIRISPNNIQRPRIIVSKLPDNTLLVTASGVVQTRNAVSKDDAGVLVPIEFFLSQAGEVRLFPSNSQLLNSTILLTPNASDQFDRDLSTLGVFNADVRLVPTEDGRAKQLRANAVVHVQGCAVLAVGYAISASISSP</sequence>
<evidence type="ECO:0000313" key="2">
    <source>
        <dbReference type="Proteomes" id="UP000317036"/>
    </source>
</evidence>
<dbReference type="RefSeq" id="WP_144850157.1">
    <property type="nucleotide sequence ID" value="NZ_VNJI01000026.1"/>
</dbReference>
<keyword evidence="2" id="KW-1185">Reference proteome</keyword>
<accession>A0A559K7Q3</accession>
<proteinExistence type="predicted"/>
<dbReference type="OrthoDB" id="9829955at2"/>
<name>A0A559K7Q3_9BACL</name>
<reference evidence="1 2" key="1">
    <citation type="submission" date="2019-07" db="EMBL/GenBank/DDBJ databases">
        <authorList>
            <person name="Kim J."/>
        </authorList>
    </citation>
    <scope>NUCLEOTIDE SEQUENCE [LARGE SCALE GENOMIC DNA]</scope>
    <source>
        <strain evidence="1 2">JC52</strain>
    </source>
</reference>
<comment type="caution">
    <text evidence="1">The sequence shown here is derived from an EMBL/GenBank/DDBJ whole genome shotgun (WGS) entry which is preliminary data.</text>
</comment>
<gene>
    <name evidence="1" type="ORF">FPZ49_19905</name>
</gene>